<comment type="caution">
    <text evidence="1">The sequence shown here is derived from an EMBL/GenBank/DDBJ whole genome shotgun (WGS) entry which is preliminary data.</text>
</comment>
<sequence>MELNNQIDGSREFKAPKSLAFRDLLPMVGLALSWVLKGGNSRCLFGGSLKSKLEGYEGQERLPSCSPCVQLARINQGNKLEEKLAKSLKESTLPLIVALPYHHRVLHLCLVSLLKSVEATKSLIEVLHQGGLIISMDGHLPTQSHQEGTSDPTRMNLNETLRSILQSIEGLTRQFQSVARDVKELKKDKSSATMEQRVGDKLGGFNSPHHKRSFDNVSSYGYHDMLVQNSHPFHEGGYRGRPQMRGERRRGLGGR</sequence>
<dbReference type="Proteomes" id="UP001060085">
    <property type="component" value="Linkage Group LG07"/>
</dbReference>
<reference evidence="2" key="1">
    <citation type="journal article" date="2023" name="Nat. Plants">
        <title>Single-cell RNA sequencing provides a high-resolution roadmap for understanding the multicellular compartmentation of specialized metabolism.</title>
        <authorList>
            <person name="Sun S."/>
            <person name="Shen X."/>
            <person name="Li Y."/>
            <person name="Li Y."/>
            <person name="Wang S."/>
            <person name="Li R."/>
            <person name="Zhang H."/>
            <person name="Shen G."/>
            <person name="Guo B."/>
            <person name="Wei J."/>
            <person name="Xu J."/>
            <person name="St-Pierre B."/>
            <person name="Chen S."/>
            <person name="Sun C."/>
        </authorList>
    </citation>
    <scope>NUCLEOTIDE SEQUENCE [LARGE SCALE GENOMIC DNA]</scope>
</reference>
<evidence type="ECO:0000313" key="2">
    <source>
        <dbReference type="Proteomes" id="UP001060085"/>
    </source>
</evidence>
<evidence type="ECO:0000313" key="1">
    <source>
        <dbReference type="EMBL" id="KAI5653195.1"/>
    </source>
</evidence>
<proteinExistence type="predicted"/>
<organism evidence="1 2">
    <name type="scientific">Catharanthus roseus</name>
    <name type="common">Madagascar periwinkle</name>
    <name type="synonym">Vinca rosea</name>
    <dbReference type="NCBI Taxonomy" id="4058"/>
    <lineage>
        <taxon>Eukaryota</taxon>
        <taxon>Viridiplantae</taxon>
        <taxon>Streptophyta</taxon>
        <taxon>Embryophyta</taxon>
        <taxon>Tracheophyta</taxon>
        <taxon>Spermatophyta</taxon>
        <taxon>Magnoliopsida</taxon>
        <taxon>eudicotyledons</taxon>
        <taxon>Gunneridae</taxon>
        <taxon>Pentapetalae</taxon>
        <taxon>asterids</taxon>
        <taxon>lamiids</taxon>
        <taxon>Gentianales</taxon>
        <taxon>Apocynaceae</taxon>
        <taxon>Rauvolfioideae</taxon>
        <taxon>Vinceae</taxon>
        <taxon>Catharanthinae</taxon>
        <taxon>Catharanthus</taxon>
    </lineage>
</organism>
<dbReference type="EMBL" id="CM044707">
    <property type="protein sequence ID" value="KAI5653195.1"/>
    <property type="molecule type" value="Genomic_DNA"/>
</dbReference>
<accession>A0ACB9ZYY9</accession>
<keyword evidence="2" id="KW-1185">Reference proteome</keyword>
<protein>
    <submittedName>
        <fullName evidence="1">Uncharacterized protein</fullName>
    </submittedName>
</protein>
<gene>
    <name evidence="1" type="ORF">M9H77_30382</name>
</gene>
<name>A0ACB9ZYY9_CATRO</name>